<evidence type="ECO:0000313" key="2">
    <source>
        <dbReference type="Proteomes" id="UP000367750"/>
    </source>
</evidence>
<dbReference type="Proteomes" id="UP000367750">
    <property type="component" value="Unassembled WGS sequence"/>
</dbReference>
<dbReference type="AlphaFoldDB" id="A0A5J5GIT3"/>
<comment type="caution">
    <text evidence="1">The sequence shown here is derived from an EMBL/GenBank/DDBJ whole genome shotgun (WGS) entry which is preliminary data.</text>
</comment>
<dbReference type="RefSeq" id="WP_150456822.1">
    <property type="nucleotide sequence ID" value="NZ_VYKK01000004.1"/>
</dbReference>
<keyword evidence="2" id="KW-1185">Reference proteome</keyword>
<name>A0A5J5GIT3_9BACL</name>
<accession>A0A5J5GIT3</accession>
<reference evidence="1 2" key="1">
    <citation type="submission" date="2019-09" db="EMBL/GenBank/DDBJ databases">
        <title>Bacillus ochoae sp. nov., Paenibacillus whitsoniae sp. nov., Paenibacillus spiritus sp. nov. Isolated from the Mars Exploration Rover during spacecraft assembly.</title>
        <authorList>
            <person name="Seuylemezian A."/>
            <person name="Vaishampayan P."/>
        </authorList>
    </citation>
    <scope>NUCLEOTIDE SEQUENCE [LARGE SCALE GENOMIC DNA]</scope>
    <source>
        <strain evidence="1 2">MER_111</strain>
    </source>
</reference>
<evidence type="ECO:0000313" key="1">
    <source>
        <dbReference type="EMBL" id="KAA9007532.1"/>
    </source>
</evidence>
<gene>
    <name evidence="1" type="ORF">F4V43_03310</name>
</gene>
<sequence length="164" mass="17350">MTKLIIGIFGHRSDASLAIEELGEQGVKSARISMIAREKQEADIISQDTGLRKPQEGPGSEGLFGTARNLAIGLDLLPDTAVASGAAAAKAAGAEFGDDPGEDGLVVSLMSMGIPAEDAELYERHVDLKRILVLVLLQGEEAESDEKGVREILDRHEAIPLHAV</sequence>
<protein>
    <submittedName>
        <fullName evidence="1">Uncharacterized protein</fullName>
    </submittedName>
</protein>
<proteinExistence type="predicted"/>
<dbReference type="OrthoDB" id="2608045at2"/>
<organism evidence="1 2">
    <name type="scientific">Paenibacillus spiritus</name>
    <dbReference type="NCBI Taxonomy" id="2496557"/>
    <lineage>
        <taxon>Bacteria</taxon>
        <taxon>Bacillati</taxon>
        <taxon>Bacillota</taxon>
        <taxon>Bacilli</taxon>
        <taxon>Bacillales</taxon>
        <taxon>Paenibacillaceae</taxon>
        <taxon>Paenibacillus</taxon>
    </lineage>
</organism>
<dbReference type="EMBL" id="VYKK01000004">
    <property type="protein sequence ID" value="KAA9007532.1"/>
    <property type="molecule type" value="Genomic_DNA"/>
</dbReference>